<gene>
    <name evidence="2" type="ORF">D9757_015140</name>
</gene>
<dbReference type="OrthoDB" id="3265526at2759"/>
<comment type="caution">
    <text evidence="2">The sequence shown here is derived from an EMBL/GenBank/DDBJ whole genome shotgun (WGS) entry which is preliminary data.</text>
</comment>
<evidence type="ECO:0000313" key="2">
    <source>
        <dbReference type="EMBL" id="KAF5335883.1"/>
    </source>
</evidence>
<feature type="domain" description="DUF6534" evidence="1">
    <location>
        <begin position="129"/>
        <end position="194"/>
    </location>
</feature>
<dbReference type="InterPro" id="IPR045339">
    <property type="entry name" value="DUF6534"/>
</dbReference>
<dbReference type="Proteomes" id="UP000518752">
    <property type="component" value="Unassembled WGS sequence"/>
</dbReference>
<proteinExistence type="predicted"/>
<dbReference type="Pfam" id="PF20152">
    <property type="entry name" value="DUF6534"/>
    <property type="match status" value="1"/>
</dbReference>
<accession>A0A8H5C6K5</accession>
<evidence type="ECO:0000313" key="3">
    <source>
        <dbReference type="Proteomes" id="UP000518752"/>
    </source>
</evidence>
<name>A0A8H5C6K5_9AGAR</name>
<keyword evidence="3" id="KW-1185">Reference proteome</keyword>
<dbReference type="PANTHER" id="PTHR40465:SF1">
    <property type="entry name" value="DUF6534 DOMAIN-CONTAINING PROTEIN"/>
    <property type="match status" value="1"/>
</dbReference>
<protein>
    <recommendedName>
        <fullName evidence="1">DUF6534 domain-containing protein</fullName>
    </recommendedName>
</protein>
<dbReference type="EMBL" id="JAACJN010000660">
    <property type="protein sequence ID" value="KAF5335883.1"/>
    <property type="molecule type" value="Genomic_DNA"/>
</dbReference>
<sequence>MGPDLFVEKVIYLFIVETANTVLDMAMMYQPLITEYGTTKAVQNFPTPNKNAPPHSYLAFDNNRTHHDRRHFNSYSMLLRLEDLEDYEIALDTIYHPGGLITGVKIAILKLFAKKPELHWSALLWFLTSCVADLLITGTLVRTLRKTGFGATDTMIDKLIRLTVQTGMITNFIWDLMLSKLYANCLMSTLNARSTLLHGSQNGSSGVFRNGLDGMNSREGRRQTDVRLDHSMMTAPQVYELDNTKTFETTHSGTPLDYRGDGGYGITVTKVVETMDDQHHSDSEVVSYSGMV</sequence>
<organism evidence="2 3">
    <name type="scientific">Collybiopsis confluens</name>
    <dbReference type="NCBI Taxonomy" id="2823264"/>
    <lineage>
        <taxon>Eukaryota</taxon>
        <taxon>Fungi</taxon>
        <taxon>Dikarya</taxon>
        <taxon>Basidiomycota</taxon>
        <taxon>Agaricomycotina</taxon>
        <taxon>Agaricomycetes</taxon>
        <taxon>Agaricomycetidae</taxon>
        <taxon>Agaricales</taxon>
        <taxon>Marasmiineae</taxon>
        <taxon>Omphalotaceae</taxon>
        <taxon>Collybiopsis</taxon>
    </lineage>
</organism>
<dbReference type="PANTHER" id="PTHR40465">
    <property type="entry name" value="CHROMOSOME 1, WHOLE GENOME SHOTGUN SEQUENCE"/>
    <property type="match status" value="1"/>
</dbReference>
<evidence type="ECO:0000259" key="1">
    <source>
        <dbReference type="Pfam" id="PF20152"/>
    </source>
</evidence>
<dbReference type="AlphaFoldDB" id="A0A8H5C6K5"/>
<reference evidence="2 3" key="1">
    <citation type="journal article" date="2020" name="ISME J.">
        <title>Uncovering the hidden diversity of litter-decomposition mechanisms in mushroom-forming fungi.</title>
        <authorList>
            <person name="Floudas D."/>
            <person name="Bentzer J."/>
            <person name="Ahren D."/>
            <person name="Johansson T."/>
            <person name="Persson P."/>
            <person name="Tunlid A."/>
        </authorList>
    </citation>
    <scope>NUCLEOTIDE SEQUENCE [LARGE SCALE GENOMIC DNA]</scope>
    <source>
        <strain evidence="2 3">CBS 406.79</strain>
    </source>
</reference>